<evidence type="ECO:0000313" key="3">
    <source>
        <dbReference type="Proteomes" id="UP000095210"/>
    </source>
</evidence>
<feature type="region of interest" description="Disordered" evidence="1">
    <location>
        <begin position="46"/>
        <end position="82"/>
    </location>
</feature>
<organism evidence="2 3">
    <name type="scientific">Actinoalloteichus hymeniacidonis</name>
    <dbReference type="NCBI Taxonomy" id="340345"/>
    <lineage>
        <taxon>Bacteria</taxon>
        <taxon>Bacillati</taxon>
        <taxon>Actinomycetota</taxon>
        <taxon>Actinomycetes</taxon>
        <taxon>Pseudonocardiales</taxon>
        <taxon>Pseudonocardiaceae</taxon>
        <taxon>Actinoalloteichus</taxon>
    </lineage>
</organism>
<sequence length="82" mass="8889">MSTLSEFASSSTAMDSIRITGGADEHEIAAVIAVLHRLTNLGAIASATENAPQSRSRPWSPRHARYRPPAAWRPSTTHRPNP</sequence>
<evidence type="ECO:0000313" key="2">
    <source>
        <dbReference type="EMBL" id="AOS65591.1"/>
    </source>
</evidence>
<evidence type="ECO:0000256" key="1">
    <source>
        <dbReference type="SAM" id="MobiDB-lite"/>
    </source>
</evidence>
<evidence type="ECO:0008006" key="4">
    <source>
        <dbReference type="Google" id="ProtNLM"/>
    </source>
</evidence>
<keyword evidence="3" id="KW-1185">Reference proteome</keyword>
<dbReference type="KEGG" id="ahm:TL08_24065"/>
<name>A0AAC9HUX4_9PSEU</name>
<protein>
    <recommendedName>
        <fullName evidence="4">Acyl-CoA carboxylase epsilon subunit</fullName>
    </recommendedName>
</protein>
<dbReference type="EMBL" id="CP014859">
    <property type="protein sequence ID" value="AOS65591.1"/>
    <property type="molecule type" value="Genomic_DNA"/>
</dbReference>
<accession>A0AAC9HUX4</accession>
<gene>
    <name evidence="2" type="ORF">TL08_24065</name>
</gene>
<dbReference type="Proteomes" id="UP000095210">
    <property type="component" value="Chromosome"/>
</dbReference>
<dbReference type="AlphaFoldDB" id="A0AAC9HUX4"/>
<proteinExistence type="predicted"/>
<feature type="compositionally biased region" description="Polar residues" evidence="1">
    <location>
        <begin position="47"/>
        <end position="57"/>
    </location>
</feature>
<reference evidence="3" key="1">
    <citation type="submission" date="2016-03" db="EMBL/GenBank/DDBJ databases">
        <title>Complete genome sequence of the type strain Actinoalloteichus hymeniacidonis DSM 45092.</title>
        <authorList>
            <person name="Schaffert L."/>
            <person name="Albersmeier A."/>
            <person name="Winkler A."/>
            <person name="Kalinowski J."/>
            <person name="Zotchev S."/>
            <person name="Ruckert C."/>
        </authorList>
    </citation>
    <scope>NUCLEOTIDE SEQUENCE [LARGE SCALE GENOMIC DNA]</scope>
    <source>
        <strain evidence="3">HPA177(T) (DSM 45092(T))</strain>
    </source>
</reference>